<dbReference type="InterPro" id="IPR041233">
    <property type="entry name" value="Melibiase_C"/>
</dbReference>
<comment type="caution">
    <text evidence="8">The sequence shown here is derived from an EMBL/GenBank/DDBJ whole genome shotgun (WGS) entry which is preliminary data.</text>
</comment>
<evidence type="ECO:0000256" key="6">
    <source>
        <dbReference type="RuleBase" id="RU361168"/>
    </source>
</evidence>
<evidence type="ECO:0000256" key="3">
    <source>
        <dbReference type="ARBA" id="ARBA00022729"/>
    </source>
</evidence>
<comment type="similarity">
    <text evidence="2">Belongs to the glycosyl hydrolase 43 family.</text>
</comment>
<proteinExistence type="inferred from homology"/>
<dbReference type="CDD" id="cd18828">
    <property type="entry name" value="GH43_BT3675-like"/>
    <property type="match status" value="1"/>
</dbReference>
<evidence type="ECO:0000256" key="4">
    <source>
        <dbReference type="ARBA" id="ARBA00022801"/>
    </source>
</evidence>
<dbReference type="InterPro" id="IPR006710">
    <property type="entry name" value="Glyco_hydro_43"/>
</dbReference>
<dbReference type="InterPro" id="IPR013780">
    <property type="entry name" value="Glyco_hydro_b"/>
</dbReference>
<feature type="domain" description="Alpha galactosidase C-terminal" evidence="7">
    <location>
        <begin position="1069"/>
        <end position="1136"/>
    </location>
</feature>
<dbReference type="Pfam" id="PF04616">
    <property type="entry name" value="Glyco_hydro_43"/>
    <property type="match status" value="2"/>
</dbReference>
<dbReference type="Pfam" id="PF16499">
    <property type="entry name" value="Melibiase_2"/>
    <property type="match status" value="2"/>
</dbReference>
<comment type="catalytic activity">
    <reaction evidence="6">
        <text>Hydrolysis of terminal, non-reducing alpha-D-galactose residues in alpha-D-galactosides, including galactose oligosaccharides, galactomannans and galactolipids.</text>
        <dbReference type="EC" id="3.2.1.22"/>
    </reaction>
</comment>
<dbReference type="PRINTS" id="PR00740">
    <property type="entry name" value="GLHYDRLASE27"/>
</dbReference>
<name>A0A8X8LEQ7_9BACT</name>
<dbReference type="Gene3D" id="2.115.10.20">
    <property type="entry name" value="Glycosyl hydrolase domain, family 43"/>
    <property type="match status" value="2"/>
</dbReference>
<evidence type="ECO:0000313" key="9">
    <source>
        <dbReference type="Proteomes" id="UP000198711"/>
    </source>
</evidence>
<dbReference type="PANTHER" id="PTHR11452:SF42">
    <property type="entry name" value="ALPHA-GALACTOSIDASE"/>
    <property type="match status" value="1"/>
</dbReference>
<dbReference type="GO" id="GO:0005975">
    <property type="term" value="P:carbohydrate metabolic process"/>
    <property type="evidence" value="ECO:0007669"/>
    <property type="project" value="InterPro"/>
</dbReference>
<keyword evidence="6" id="KW-1015">Disulfide bond</keyword>
<evidence type="ECO:0000259" key="7">
    <source>
        <dbReference type="Pfam" id="PF17801"/>
    </source>
</evidence>
<reference evidence="8 9" key="1">
    <citation type="submission" date="2016-10" db="EMBL/GenBank/DDBJ databases">
        <authorList>
            <person name="Varghese N."/>
            <person name="Submissions S."/>
        </authorList>
    </citation>
    <scope>NUCLEOTIDE SEQUENCE [LARGE SCALE GENOMIC DNA]</scope>
    <source>
        <strain evidence="8 9">DSM 25353</strain>
    </source>
</reference>
<dbReference type="CDD" id="cd14792">
    <property type="entry name" value="GH27"/>
    <property type="match status" value="1"/>
</dbReference>
<dbReference type="CDD" id="cd08983">
    <property type="entry name" value="GH43_Bt3655-like"/>
    <property type="match status" value="1"/>
</dbReference>
<evidence type="ECO:0000313" key="8">
    <source>
        <dbReference type="EMBL" id="SDW74997.1"/>
    </source>
</evidence>
<comment type="similarity">
    <text evidence="1 6">Belongs to the glycosyl hydrolase 27 family.</text>
</comment>
<dbReference type="SUPFAM" id="SSF75005">
    <property type="entry name" value="Arabinanase/levansucrase/invertase"/>
    <property type="match status" value="2"/>
</dbReference>
<accession>A0A8X8LEQ7</accession>
<evidence type="ECO:0000256" key="1">
    <source>
        <dbReference type="ARBA" id="ARBA00009743"/>
    </source>
</evidence>
<dbReference type="Pfam" id="PF17801">
    <property type="entry name" value="Melibiase_C"/>
    <property type="match status" value="1"/>
</dbReference>
<dbReference type="Proteomes" id="UP000198711">
    <property type="component" value="Unassembled WGS sequence"/>
</dbReference>
<dbReference type="InterPro" id="IPR002241">
    <property type="entry name" value="Glyco_hydro_27"/>
</dbReference>
<dbReference type="InterPro" id="IPR013785">
    <property type="entry name" value="Aldolase_TIM"/>
</dbReference>
<sequence>MTMPGTRFRRLIACCFLLFVAGWAQGQYSAYLFVYFTGNSINDESIHFAISKDGYRFIALNHNNAVINSKTISSSGGVRDPHILRSADGKIFYMVVTDMVSAKGWDSNRAMVLLKSNDLVHWTSAVVNIRQRFPGNETLQRVWAPQTIYDKETGKYMIYWSMKHGKDPDKIYYAYANADFTDLETEPRQLFFSPTNGACIDGDIIYKDGKYHLFFKTEGAGSGIKIAVSDKLTSGYTLNDHYVQQTKDPVEGSGVFKLNDKEGYILMYDVYTKGRYQFTYSKDLIDFKVVDKDVLMNFHPRHGTVMPITSQEANRLLQAWGTGADIANTTVSAAIRKGNTCVDTISNNLYLSVKPGYDLHQLDAHFFSMPGIRQQPVGPQDFSKGPVKYSFSVGGKTPEQWNVYAQVNANPVLDGLYADPDILFSQKTKRYYIYPTSDGFNNWSGTFFKTFSSPDLVHWKDEGTILDLEKHVSWAKRNAWAPTAIEKKHGNGYKYYFYFTAAQKIGVAVADDPAGPFTDSGKPLIDQLPAGITHGQTIDPVVFADPVSGKNYLYWGNGFMACAELADDMVSLKPGTTRIITPDATFREGTYVFYRKGRYYFMWSEDDTRSENYRVRYGFADAPQGPIHIPANNIVLQKSVASGIYATGHNSVIQAPGKDEWYMVYHRFNYPNGIQLGHAAGYNREVCIDKLQFNADGAIRQVIPTHTGILPKQDFHSWAASPPMGWNSWDCFGPTVTEKEVKANADYMAAHLKKAGWEYIVVDIRWYVANDKSHGYNQKDPQYNIDPYGRLLPAENRFPSSKGGKGFKPLADYLHSKGLKFGIHIMRGIPVLAVKQNLPIKGSTAHAADIYSEKDQCKWLRDMYTIVPGKTGSQEYYNSLFELYASWGLDFVKVDDLSSPIYFDGEVEMIRQAIDRTGRKIVLSTSPGETPIQHAAHVQAHANMWRTVGDFWDNWKQLKEHFEVFERWNPWRSYGAYPDGDMLPLGRIGIRAENGDTRMTAFNKDEQYTLMTLWSIFKSPLMFGGNLPDNDAFTDSLITNQAVLDVLKKSANNKPLFNEADKAAWIADDPASGAKYLAVFNKADRSGADKIPVNLKALGFNSRCFIKDLWTGKELGAFSGEFAPEINKHGAGLYRVYIKNQAGFSTKFLSIYLLH</sequence>
<dbReference type="EC" id="3.2.1.22" evidence="6"/>
<dbReference type="AlphaFoldDB" id="A0A8X8LEQ7"/>
<gene>
    <name evidence="8" type="ORF">SAMN05444410_105164</name>
</gene>
<dbReference type="Gene3D" id="3.20.20.70">
    <property type="entry name" value="Aldolase class I"/>
    <property type="match status" value="1"/>
</dbReference>
<keyword evidence="3" id="KW-0732">Signal</keyword>
<dbReference type="InterPro" id="IPR023296">
    <property type="entry name" value="Glyco_hydro_beta-prop_sf"/>
</dbReference>
<protein>
    <recommendedName>
        <fullName evidence="6">Alpha-galactosidase</fullName>
        <ecNumber evidence="6">3.2.1.22</ecNumber>
    </recommendedName>
    <alternativeName>
        <fullName evidence="6">Melibiase</fullName>
    </alternativeName>
</protein>
<keyword evidence="5 6" id="KW-0326">Glycosidase</keyword>
<evidence type="ECO:0000256" key="5">
    <source>
        <dbReference type="ARBA" id="ARBA00023295"/>
    </source>
</evidence>
<dbReference type="SUPFAM" id="SSF51011">
    <property type="entry name" value="Glycosyl hydrolase domain"/>
    <property type="match status" value="1"/>
</dbReference>
<dbReference type="GO" id="GO:0004557">
    <property type="term" value="F:alpha-galactosidase activity"/>
    <property type="evidence" value="ECO:0007669"/>
    <property type="project" value="UniProtKB-EC"/>
</dbReference>
<dbReference type="PANTHER" id="PTHR11452">
    <property type="entry name" value="ALPHA-GALACTOSIDASE/ALPHA-N-ACETYLGALACTOSAMINIDASE"/>
    <property type="match status" value="1"/>
</dbReference>
<organism evidence="8 9">
    <name type="scientific">Hydrobacter penzbergensis</name>
    <dbReference type="NCBI Taxonomy" id="1235997"/>
    <lineage>
        <taxon>Bacteria</taxon>
        <taxon>Pseudomonadati</taxon>
        <taxon>Bacteroidota</taxon>
        <taxon>Chitinophagia</taxon>
        <taxon>Chitinophagales</taxon>
        <taxon>Chitinophagaceae</taxon>
        <taxon>Hydrobacter</taxon>
    </lineage>
</organism>
<dbReference type="SUPFAM" id="SSF51445">
    <property type="entry name" value="(Trans)glycosidases"/>
    <property type="match status" value="1"/>
</dbReference>
<dbReference type="InterPro" id="IPR017853">
    <property type="entry name" value="GH"/>
</dbReference>
<dbReference type="Gene3D" id="2.60.40.1180">
    <property type="entry name" value="Golgi alpha-mannosidase II"/>
    <property type="match status" value="1"/>
</dbReference>
<keyword evidence="4 6" id="KW-0378">Hydrolase</keyword>
<evidence type="ECO:0000256" key="2">
    <source>
        <dbReference type="ARBA" id="ARBA00009865"/>
    </source>
</evidence>
<keyword evidence="9" id="KW-1185">Reference proteome</keyword>
<dbReference type="EMBL" id="FNNO01000005">
    <property type="protein sequence ID" value="SDW74997.1"/>
    <property type="molecule type" value="Genomic_DNA"/>
</dbReference>